<evidence type="ECO:0000313" key="2">
    <source>
        <dbReference type="EMBL" id="UTW05007.1"/>
    </source>
</evidence>
<name>A0ABY5GYB0_9GAMM</name>
<protein>
    <submittedName>
        <fullName evidence="2">Uncharacterized protein</fullName>
    </submittedName>
</protein>
<evidence type="ECO:0000313" key="3">
    <source>
        <dbReference type="Proteomes" id="UP001059950"/>
    </source>
</evidence>
<organism evidence="2 3">
    <name type="scientific">Amphritea atlantica</name>
    <dbReference type="NCBI Taxonomy" id="355243"/>
    <lineage>
        <taxon>Bacteria</taxon>
        <taxon>Pseudomonadati</taxon>
        <taxon>Pseudomonadota</taxon>
        <taxon>Gammaproteobacteria</taxon>
        <taxon>Oceanospirillales</taxon>
        <taxon>Oceanospirillaceae</taxon>
        <taxon>Amphritea</taxon>
    </lineage>
</organism>
<sequence length="162" mass="17944">MPHISALSLLAFAISISGSAGANEAKAFDQKNLHGSWNCKHTMENTASMMKVDYDINYSADGKASANGTVWLRMQNFPEMEYSLSNRSTWEIKANSLIVSSAEFTLVNRSHPELDQILNLESLFPQNVRESSTILELTQSKLVARSDTYGGVYSCSKRVSEI</sequence>
<feature type="chain" id="PRO_5045071342" evidence="1">
    <location>
        <begin position="23"/>
        <end position="162"/>
    </location>
</feature>
<keyword evidence="3" id="KW-1185">Reference proteome</keyword>
<accession>A0ABY5GYB0</accession>
<dbReference type="Proteomes" id="UP001059950">
    <property type="component" value="Chromosome"/>
</dbReference>
<keyword evidence="1" id="KW-0732">Signal</keyword>
<proteinExistence type="predicted"/>
<dbReference type="EMBL" id="CP073344">
    <property type="protein sequence ID" value="UTW05007.1"/>
    <property type="molecule type" value="Genomic_DNA"/>
</dbReference>
<evidence type="ECO:0000256" key="1">
    <source>
        <dbReference type="SAM" id="SignalP"/>
    </source>
</evidence>
<reference evidence="2" key="1">
    <citation type="submission" date="2021-04" db="EMBL/GenBank/DDBJ databases">
        <title>Oceanospirillales bacteria with DddD are important DMSP degraders in coastal seawater.</title>
        <authorList>
            <person name="Liu J."/>
        </authorList>
    </citation>
    <scope>NUCLEOTIDE SEQUENCE</scope>
    <source>
        <strain evidence="2">GY6</strain>
    </source>
</reference>
<gene>
    <name evidence="2" type="ORF">KDX31_08420</name>
</gene>
<feature type="signal peptide" evidence="1">
    <location>
        <begin position="1"/>
        <end position="22"/>
    </location>
</feature>